<proteinExistence type="predicted"/>
<dbReference type="GO" id="GO:0009007">
    <property type="term" value="F:site-specific DNA-methyltransferase (adenine-specific) activity"/>
    <property type="evidence" value="ECO:0007669"/>
    <property type="project" value="UniProtKB-EC"/>
</dbReference>
<comment type="caution">
    <text evidence="7">The sequence shown here is derived from an EMBL/GenBank/DDBJ whole genome shotgun (WGS) entry which is preliminary data.</text>
</comment>
<dbReference type="GO" id="GO:0004519">
    <property type="term" value="F:endonuclease activity"/>
    <property type="evidence" value="ECO:0007669"/>
    <property type="project" value="UniProtKB-KW"/>
</dbReference>
<dbReference type="EC" id="2.1.1.72" evidence="1"/>
<keyword evidence="7" id="KW-0378">Hydrolase</keyword>
<evidence type="ECO:0000256" key="5">
    <source>
        <dbReference type="ARBA" id="ARBA00047942"/>
    </source>
</evidence>
<keyword evidence="4" id="KW-0949">S-adenosyl-L-methionine</keyword>
<reference evidence="7 8" key="1">
    <citation type="submission" date="2018-05" db="EMBL/GenBank/DDBJ databases">
        <title>Genomic Encyclopedia of Type Strains, Phase IV (KMG-IV): sequencing the most valuable type-strain genomes for metagenomic binning, comparative biology and taxonomic classification.</title>
        <authorList>
            <person name="Goeker M."/>
        </authorList>
    </citation>
    <scope>NUCLEOTIDE SEQUENCE [LARGE SCALE GENOMIC DNA]</scope>
    <source>
        <strain evidence="7 8">DSM 45480</strain>
    </source>
</reference>
<sequence length="569" mass="62599">MVATARQVGREKLEGVHYTPAELAGYVARKLLSYGSFPKGRAVKVLDPACGDGELLLAIARELAERGVAAELVGTDTDANAIEVATERLANTIPGVSFRGDVADFLLGLAKIDSGQPASLFDLGSRDEEEKFDLIIANPPYVRTQHLGSERAQELGRRFGLTGRVDLYQAFIAAFQSVLEDNGSFGIIVPNRFLVTKGGESIRRLLASRYQVNEIIDLGDTKQFAAAVLPAIVFASNIKVDSQKIPVSSIYSVETGTQATSTAASIYDALDGTPNGAVQVGPSTWTVERGEVVVQPKARFDAPWVSRSSDLNFLAAVDEASYARFSDLGKIRVGVKSTADKVFIRRSWDDLEARVRPERELLHPLVSSDTAERWNCRHSALSILYPYDMTNRKRVPLDISRFPRAAAYLELHREQLSGRKYVIDAGRHWWEIWVPQKPADWAAPKIVFPDISTNGKFAIDRTGALVNGNCYWISLSPEQEDLGYLAVAVANSSLAMRYYDARFGNKLYAGRRRFISQYVDHFPLPDPGNPAAKRAAELARELEGTTESAPSLEREVEAAVWSAFGLEQA</sequence>
<evidence type="ECO:0000313" key="7">
    <source>
        <dbReference type="EMBL" id="PWK91816.1"/>
    </source>
</evidence>
<dbReference type="InterPro" id="IPR029063">
    <property type="entry name" value="SAM-dependent_MTases_sf"/>
</dbReference>
<comment type="catalytic activity">
    <reaction evidence="5">
        <text>a 2'-deoxyadenosine in DNA + S-adenosyl-L-methionine = an N(6)-methyl-2'-deoxyadenosine in DNA + S-adenosyl-L-homocysteine + H(+)</text>
        <dbReference type="Rhea" id="RHEA:15197"/>
        <dbReference type="Rhea" id="RHEA-COMP:12418"/>
        <dbReference type="Rhea" id="RHEA-COMP:12419"/>
        <dbReference type="ChEBI" id="CHEBI:15378"/>
        <dbReference type="ChEBI" id="CHEBI:57856"/>
        <dbReference type="ChEBI" id="CHEBI:59789"/>
        <dbReference type="ChEBI" id="CHEBI:90615"/>
        <dbReference type="ChEBI" id="CHEBI:90616"/>
        <dbReference type="EC" id="2.1.1.72"/>
    </reaction>
</comment>
<dbReference type="PANTHER" id="PTHR33841">
    <property type="entry name" value="DNA METHYLTRANSFERASE YEEA-RELATED"/>
    <property type="match status" value="1"/>
</dbReference>
<dbReference type="EMBL" id="QGHB01000001">
    <property type="protein sequence ID" value="PWK91816.1"/>
    <property type="molecule type" value="Genomic_DNA"/>
</dbReference>
<gene>
    <name evidence="7" type="ORF">C8D88_1011855</name>
</gene>
<evidence type="ECO:0000256" key="1">
    <source>
        <dbReference type="ARBA" id="ARBA00011900"/>
    </source>
</evidence>
<dbReference type="Proteomes" id="UP000246005">
    <property type="component" value="Unassembled WGS sequence"/>
</dbReference>
<keyword evidence="7" id="KW-0540">Nuclease</keyword>
<dbReference type="Gene3D" id="3.40.50.150">
    <property type="entry name" value="Vaccinia Virus protein VP39"/>
    <property type="match status" value="1"/>
</dbReference>
<keyword evidence="7" id="KW-0255">Endonuclease</keyword>
<protein>
    <recommendedName>
        <fullName evidence="1">site-specific DNA-methyltransferase (adenine-specific)</fullName>
        <ecNumber evidence="1">2.1.1.72</ecNumber>
    </recommendedName>
</protein>
<dbReference type="GO" id="GO:0003676">
    <property type="term" value="F:nucleic acid binding"/>
    <property type="evidence" value="ECO:0007669"/>
    <property type="project" value="InterPro"/>
</dbReference>
<evidence type="ECO:0000313" key="8">
    <source>
        <dbReference type="Proteomes" id="UP000246005"/>
    </source>
</evidence>
<dbReference type="GO" id="GO:0006304">
    <property type="term" value="P:DNA modification"/>
    <property type="evidence" value="ECO:0007669"/>
    <property type="project" value="InterPro"/>
</dbReference>
<dbReference type="InterPro" id="IPR002052">
    <property type="entry name" value="DNA_methylase_N6_adenine_CS"/>
</dbReference>
<evidence type="ECO:0000256" key="2">
    <source>
        <dbReference type="ARBA" id="ARBA00022603"/>
    </source>
</evidence>
<organism evidence="7 8">
    <name type="scientific">Lentzea atacamensis</name>
    <dbReference type="NCBI Taxonomy" id="531938"/>
    <lineage>
        <taxon>Bacteria</taxon>
        <taxon>Bacillati</taxon>
        <taxon>Actinomycetota</taxon>
        <taxon>Actinomycetes</taxon>
        <taxon>Pseudonocardiales</taxon>
        <taxon>Pseudonocardiaceae</taxon>
        <taxon>Lentzea</taxon>
    </lineage>
</organism>
<dbReference type="GO" id="GO:0032259">
    <property type="term" value="P:methylation"/>
    <property type="evidence" value="ECO:0007669"/>
    <property type="project" value="UniProtKB-KW"/>
</dbReference>
<dbReference type="InterPro" id="IPR050953">
    <property type="entry name" value="N4_N6_ade-DNA_methylase"/>
</dbReference>
<dbReference type="PRINTS" id="PR00507">
    <property type="entry name" value="N12N6MTFRASE"/>
</dbReference>
<dbReference type="SUPFAM" id="SSF53335">
    <property type="entry name" value="S-adenosyl-L-methionine-dependent methyltransferases"/>
    <property type="match status" value="1"/>
</dbReference>
<evidence type="ECO:0000259" key="6">
    <source>
        <dbReference type="Pfam" id="PF07669"/>
    </source>
</evidence>
<dbReference type="InterPro" id="IPR011639">
    <property type="entry name" value="MethylTrfase_TaqI-like_dom"/>
</dbReference>
<feature type="domain" description="Type II methyltransferase M.TaqI-like" evidence="6">
    <location>
        <begin position="127"/>
        <end position="224"/>
    </location>
</feature>
<dbReference type="PANTHER" id="PTHR33841:SF1">
    <property type="entry name" value="DNA METHYLTRANSFERASE A"/>
    <property type="match status" value="1"/>
</dbReference>
<name>A0A316IGP0_9PSEU</name>
<dbReference type="Pfam" id="PF07669">
    <property type="entry name" value="Eco57I"/>
    <property type="match status" value="1"/>
</dbReference>
<dbReference type="CDD" id="cd02440">
    <property type="entry name" value="AdoMet_MTases"/>
    <property type="match status" value="1"/>
</dbReference>
<evidence type="ECO:0000256" key="3">
    <source>
        <dbReference type="ARBA" id="ARBA00022679"/>
    </source>
</evidence>
<dbReference type="AlphaFoldDB" id="A0A316IGP0"/>
<evidence type="ECO:0000256" key="4">
    <source>
        <dbReference type="ARBA" id="ARBA00022691"/>
    </source>
</evidence>
<keyword evidence="3" id="KW-0808">Transferase</keyword>
<dbReference type="PROSITE" id="PS00092">
    <property type="entry name" value="N6_MTASE"/>
    <property type="match status" value="1"/>
</dbReference>
<keyword evidence="2" id="KW-0489">Methyltransferase</keyword>
<accession>A0A316IGP0</accession>